<dbReference type="PANTHER" id="PTHR43685">
    <property type="entry name" value="GLYCOSYLTRANSFERASE"/>
    <property type="match status" value="1"/>
</dbReference>
<evidence type="ECO:0000313" key="3">
    <source>
        <dbReference type="Proteomes" id="UP001166191"/>
    </source>
</evidence>
<feature type="domain" description="Glycosyltransferase 2-like" evidence="1">
    <location>
        <begin position="12"/>
        <end position="117"/>
    </location>
</feature>
<gene>
    <name evidence="2" type="ORF">KNW02_12335</name>
</gene>
<dbReference type="CDD" id="cd06420">
    <property type="entry name" value="GT2_Chondriotin_Pol_N"/>
    <property type="match status" value="1"/>
</dbReference>
<dbReference type="InterPro" id="IPR001173">
    <property type="entry name" value="Glyco_trans_2-like"/>
</dbReference>
<protein>
    <submittedName>
        <fullName evidence="2">Glycosyltransferase family 2 protein</fullName>
    </submittedName>
</protein>
<organism evidence="2 3">
    <name type="scientific">Paracoccus marinaquae</name>
    <dbReference type="NCBI Taxonomy" id="2841926"/>
    <lineage>
        <taxon>Bacteria</taxon>
        <taxon>Pseudomonadati</taxon>
        <taxon>Pseudomonadota</taxon>
        <taxon>Alphaproteobacteria</taxon>
        <taxon>Rhodobacterales</taxon>
        <taxon>Paracoccaceae</taxon>
        <taxon>Paracoccus</taxon>
    </lineage>
</organism>
<reference evidence="2" key="1">
    <citation type="submission" date="2021-06" db="EMBL/GenBank/DDBJ databases">
        <title>Paracoccus bacterium XHP0099 sp. nov., isolated from the surface waters of the Yellow Sea.</title>
        <authorList>
            <person name="Xue H."/>
            <person name="Zhang D."/>
        </authorList>
    </citation>
    <scope>NUCLEOTIDE SEQUENCE</scope>
    <source>
        <strain evidence="2">XHP0099</strain>
    </source>
</reference>
<dbReference type="Pfam" id="PF00535">
    <property type="entry name" value="Glycos_transf_2"/>
    <property type="match status" value="1"/>
</dbReference>
<dbReference type="InterPro" id="IPR050834">
    <property type="entry name" value="Glycosyltransf_2"/>
</dbReference>
<keyword evidence="3" id="KW-1185">Reference proteome</keyword>
<comment type="caution">
    <text evidence="2">The sequence shown here is derived from an EMBL/GenBank/DDBJ whole genome shotgun (WGS) entry which is preliminary data.</text>
</comment>
<evidence type="ECO:0000259" key="1">
    <source>
        <dbReference type="Pfam" id="PF00535"/>
    </source>
</evidence>
<dbReference type="Proteomes" id="UP001166191">
    <property type="component" value="Unassembled WGS sequence"/>
</dbReference>
<evidence type="ECO:0000313" key="2">
    <source>
        <dbReference type="EMBL" id="MBU3030904.1"/>
    </source>
</evidence>
<sequence>MTLTEQEGFSSSVLISTYNWPAALEKVLWGFFAQTRRDFELIIADDGSGSETAELITRMARRSPVPVTHVWQPDEGFAKCRILNKALALARGQRIVVTDGDCVVRGDFVDTHIREARPGRFLSGSYFKQNRQVSEAIDEAAVASQDCFTARWLLDHGAPSRWRMVKLGGPRPVAWAMDRLFQANPSWNGHSASCLRSEALSVNGFDEEMGYGGEDVEFGYRLNNTGLTARRIRYATVVLHLFHERGYVSPEILAFNREVKDRTRAEKRTRTRHGVDRWIGPGGEARLAPQDRVSRFGA</sequence>
<accession>A0ABS6AK73</accession>
<dbReference type="PANTHER" id="PTHR43685:SF3">
    <property type="entry name" value="SLR2126 PROTEIN"/>
    <property type="match status" value="1"/>
</dbReference>
<dbReference type="EMBL" id="JAHKNG010000020">
    <property type="protein sequence ID" value="MBU3030904.1"/>
    <property type="molecule type" value="Genomic_DNA"/>
</dbReference>
<dbReference type="RefSeq" id="WP_216033571.1">
    <property type="nucleotide sequence ID" value="NZ_JAHKNG010000020.1"/>
</dbReference>
<name>A0ABS6AK73_9RHOB</name>
<proteinExistence type="predicted"/>